<gene>
    <name evidence="3" type="ORF">SAMN05444394_1862</name>
</gene>
<keyword evidence="4" id="KW-1185">Reference proteome</keyword>
<dbReference type="GO" id="GO:0016758">
    <property type="term" value="F:hexosyltransferase activity"/>
    <property type="evidence" value="ECO:0007669"/>
    <property type="project" value="TreeGrafter"/>
</dbReference>
<protein>
    <submittedName>
        <fullName evidence="3">N-acetylglucosaminyldiphosphoundecaprenol N-acetyl-beta-D-mannosaminyltransferase</fullName>
    </submittedName>
</protein>
<dbReference type="EMBL" id="FSRC01000001">
    <property type="protein sequence ID" value="SIN79576.1"/>
    <property type="molecule type" value="Genomic_DNA"/>
</dbReference>
<dbReference type="PANTHER" id="PTHR34136">
    <property type="match status" value="1"/>
</dbReference>
<dbReference type="CDD" id="cd06533">
    <property type="entry name" value="Glyco_transf_WecG_TagA"/>
    <property type="match status" value="1"/>
</dbReference>
<dbReference type="NCBIfam" id="TIGR00696">
    <property type="entry name" value="wecG_tagA_cpsF"/>
    <property type="match status" value="1"/>
</dbReference>
<evidence type="ECO:0000256" key="2">
    <source>
        <dbReference type="ARBA" id="ARBA00022679"/>
    </source>
</evidence>
<dbReference type="Proteomes" id="UP000185221">
    <property type="component" value="Unassembled WGS sequence"/>
</dbReference>
<name>A0A1N6E998_9BACT</name>
<keyword evidence="2 3" id="KW-0808">Transferase</keyword>
<dbReference type="RefSeq" id="WP_074224549.1">
    <property type="nucleotide sequence ID" value="NZ_FSRC01000001.1"/>
</dbReference>
<dbReference type="InterPro" id="IPR004629">
    <property type="entry name" value="WecG_TagA_CpsF"/>
</dbReference>
<evidence type="ECO:0000313" key="4">
    <source>
        <dbReference type="Proteomes" id="UP000185221"/>
    </source>
</evidence>
<keyword evidence="1" id="KW-0328">Glycosyltransferase</keyword>
<evidence type="ECO:0000313" key="3">
    <source>
        <dbReference type="EMBL" id="SIN79576.1"/>
    </source>
</evidence>
<sequence>MINRAITVVDIPLFKDGFDSAVDLVLSEIIHRESSGTNRCISATGAHGIMEAKTDANFNKVLNEFYINLPDGMPGVWVGRAKGAKAMERCYGPDFFEAMMVKSCNTNIKHFFCGGMEGVADKLKQACSEKFENNNVVGTFCPPFMDVKDYDYESISDLINSSGANIVWVGISSPKQEKFAKYLSQFTQVDFLITVGAAFDFHIGNVKQAPKWIQKSGLEWLFRLSVEPKRLYKRYVSIVPKFAFYGVKDLINYKLKLNK</sequence>
<dbReference type="AlphaFoldDB" id="A0A1N6E998"/>
<dbReference type="PANTHER" id="PTHR34136:SF1">
    <property type="entry name" value="UDP-N-ACETYL-D-MANNOSAMINURONIC ACID TRANSFERASE"/>
    <property type="match status" value="1"/>
</dbReference>
<proteinExistence type="predicted"/>
<accession>A0A1N6E998</accession>
<dbReference type="STRING" id="226505.SAMN05444394_1862"/>
<dbReference type="Pfam" id="PF03808">
    <property type="entry name" value="Glyco_tran_WecG"/>
    <property type="match status" value="1"/>
</dbReference>
<evidence type="ECO:0000256" key="1">
    <source>
        <dbReference type="ARBA" id="ARBA00022676"/>
    </source>
</evidence>
<reference evidence="4" key="1">
    <citation type="submission" date="2016-11" db="EMBL/GenBank/DDBJ databases">
        <authorList>
            <person name="Varghese N."/>
            <person name="Submissions S."/>
        </authorList>
    </citation>
    <scope>NUCLEOTIDE SEQUENCE [LARGE SCALE GENOMIC DNA]</scope>
    <source>
        <strain evidence="4">DSM 15292</strain>
    </source>
</reference>
<organism evidence="3 4">
    <name type="scientific">Algoriphagus halophilus</name>
    <dbReference type="NCBI Taxonomy" id="226505"/>
    <lineage>
        <taxon>Bacteria</taxon>
        <taxon>Pseudomonadati</taxon>
        <taxon>Bacteroidota</taxon>
        <taxon>Cytophagia</taxon>
        <taxon>Cytophagales</taxon>
        <taxon>Cyclobacteriaceae</taxon>
        <taxon>Algoriphagus</taxon>
    </lineage>
</organism>